<dbReference type="Proteomes" id="UP001476798">
    <property type="component" value="Unassembled WGS sequence"/>
</dbReference>
<dbReference type="EMBL" id="JAHRIO010034542">
    <property type="protein sequence ID" value="MEQ2169915.1"/>
    <property type="molecule type" value="Genomic_DNA"/>
</dbReference>
<sequence length="119" mass="13591">MTQLSIRLPQPEILSNLKNWGIKKIVTVLCKCIHSSKTSSGFVTLQQLHCMSLGFNMLDQDKIGHNCGLEERKRWFKQIEHKLEKNDVFMSRESIVSRSTCCSYFNSKSIGVSLPAMII</sequence>
<accession>A0ABV0NEV9</accession>
<proteinExistence type="predicted"/>
<protein>
    <submittedName>
        <fullName evidence="1">Uncharacterized protein</fullName>
    </submittedName>
</protein>
<evidence type="ECO:0000313" key="2">
    <source>
        <dbReference type="Proteomes" id="UP001476798"/>
    </source>
</evidence>
<organism evidence="1 2">
    <name type="scientific">Goodea atripinnis</name>
    <dbReference type="NCBI Taxonomy" id="208336"/>
    <lineage>
        <taxon>Eukaryota</taxon>
        <taxon>Metazoa</taxon>
        <taxon>Chordata</taxon>
        <taxon>Craniata</taxon>
        <taxon>Vertebrata</taxon>
        <taxon>Euteleostomi</taxon>
        <taxon>Actinopterygii</taxon>
        <taxon>Neopterygii</taxon>
        <taxon>Teleostei</taxon>
        <taxon>Neoteleostei</taxon>
        <taxon>Acanthomorphata</taxon>
        <taxon>Ovalentaria</taxon>
        <taxon>Atherinomorphae</taxon>
        <taxon>Cyprinodontiformes</taxon>
        <taxon>Goodeidae</taxon>
        <taxon>Goodea</taxon>
    </lineage>
</organism>
<gene>
    <name evidence="1" type="ORF">GOODEAATRI_029909</name>
</gene>
<evidence type="ECO:0000313" key="1">
    <source>
        <dbReference type="EMBL" id="MEQ2169915.1"/>
    </source>
</evidence>
<name>A0ABV0NEV9_9TELE</name>
<keyword evidence="2" id="KW-1185">Reference proteome</keyword>
<reference evidence="1 2" key="1">
    <citation type="submission" date="2021-06" db="EMBL/GenBank/DDBJ databases">
        <authorList>
            <person name="Palmer J.M."/>
        </authorList>
    </citation>
    <scope>NUCLEOTIDE SEQUENCE [LARGE SCALE GENOMIC DNA]</scope>
    <source>
        <strain evidence="1 2">GA_2019</strain>
        <tissue evidence="1">Muscle</tissue>
    </source>
</reference>
<comment type="caution">
    <text evidence="1">The sequence shown here is derived from an EMBL/GenBank/DDBJ whole genome shotgun (WGS) entry which is preliminary data.</text>
</comment>